<protein>
    <submittedName>
        <fullName evidence="1">Uncharacterized protein</fullName>
    </submittedName>
</protein>
<evidence type="ECO:0000313" key="1">
    <source>
        <dbReference type="EMBL" id="KAK0738005.1"/>
    </source>
</evidence>
<organism evidence="1 2">
    <name type="scientific">Schizothecium vesticola</name>
    <dbReference type="NCBI Taxonomy" id="314040"/>
    <lineage>
        <taxon>Eukaryota</taxon>
        <taxon>Fungi</taxon>
        <taxon>Dikarya</taxon>
        <taxon>Ascomycota</taxon>
        <taxon>Pezizomycotina</taxon>
        <taxon>Sordariomycetes</taxon>
        <taxon>Sordariomycetidae</taxon>
        <taxon>Sordariales</taxon>
        <taxon>Schizotheciaceae</taxon>
        <taxon>Schizothecium</taxon>
    </lineage>
</organism>
<reference evidence="1" key="1">
    <citation type="submission" date="2023-06" db="EMBL/GenBank/DDBJ databases">
        <title>Genome-scale phylogeny and comparative genomics of the fungal order Sordariales.</title>
        <authorList>
            <consortium name="Lawrence Berkeley National Laboratory"/>
            <person name="Hensen N."/>
            <person name="Bonometti L."/>
            <person name="Westerberg I."/>
            <person name="Brannstrom I.O."/>
            <person name="Guillou S."/>
            <person name="Cros-Aarteil S."/>
            <person name="Calhoun S."/>
            <person name="Haridas S."/>
            <person name="Kuo A."/>
            <person name="Mondo S."/>
            <person name="Pangilinan J."/>
            <person name="Riley R."/>
            <person name="LaButti K."/>
            <person name="Andreopoulos B."/>
            <person name="Lipzen A."/>
            <person name="Chen C."/>
            <person name="Yanf M."/>
            <person name="Daum C."/>
            <person name="Ng V."/>
            <person name="Clum A."/>
            <person name="Steindorff A."/>
            <person name="Ohm R."/>
            <person name="Martin F."/>
            <person name="Silar P."/>
            <person name="Natvig D."/>
            <person name="Lalanne C."/>
            <person name="Gautier V."/>
            <person name="Ament-velasquez S.L."/>
            <person name="Kruys A."/>
            <person name="Hutchinson M.I."/>
            <person name="Powell A.J."/>
            <person name="Barry K."/>
            <person name="Miller A.N."/>
            <person name="Grigoriev I.V."/>
            <person name="Debuchy R."/>
            <person name="Gladieux P."/>
            <person name="Thoren M.H."/>
            <person name="Johannesson H."/>
        </authorList>
    </citation>
    <scope>NUCLEOTIDE SEQUENCE</scope>
    <source>
        <strain evidence="1">SMH3187-1</strain>
    </source>
</reference>
<dbReference type="EMBL" id="JAUKUD010000007">
    <property type="protein sequence ID" value="KAK0738005.1"/>
    <property type="molecule type" value="Genomic_DNA"/>
</dbReference>
<name>A0AA40EFJ1_9PEZI</name>
<sequence length="397" mass="44725">MGLEMATVLRDYLTGQPFSGKWYYSSDDKAKNPRLDHIIEGLGYEGVELTKTYWTILRRHNLLRTAEEEEQHRFTAAPLITNIDAGSTFATSVRYLLRACGYACPKSKGVAFHFVQAGQLHLQLFYSETEELFRVHDRWLSVRSAVDELGLPDSLPEADVVFHTVKRLFSDALEQLPLDVFHVVDANDARTTEWRGKLEISLSEQRLLSYLRLVGSSVRVIPDFVGLIVAWGWWPDAQSSLGAVVEIQCHKASRCAHLRSKLLTAEDAHTDNMACMTLGDRDACRVYRDNHRREQARLDVLVDAPPPSSSFCSKSNSDISITPAREPAAAGSPPVANIPRPTSFVLGLQLGTLDIFKVDRERWYEARSDDNVQAVIGILSGEKTLPEESRKRRRLED</sequence>
<accession>A0AA40EFJ1</accession>
<evidence type="ECO:0000313" key="2">
    <source>
        <dbReference type="Proteomes" id="UP001172155"/>
    </source>
</evidence>
<gene>
    <name evidence="1" type="ORF">B0T18DRAFT_492092</name>
</gene>
<comment type="caution">
    <text evidence="1">The sequence shown here is derived from an EMBL/GenBank/DDBJ whole genome shotgun (WGS) entry which is preliminary data.</text>
</comment>
<dbReference type="AlphaFoldDB" id="A0AA40EFJ1"/>
<keyword evidence="2" id="KW-1185">Reference proteome</keyword>
<dbReference type="Proteomes" id="UP001172155">
    <property type="component" value="Unassembled WGS sequence"/>
</dbReference>
<proteinExistence type="predicted"/>